<name>A0AAD1UMG3_EUPCR</name>
<gene>
    <name evidence="2" type="ORF">ECRASSUSDP1_LOCUS10923</name>
</gene>
<dbReference type="AlphaFoldDB" id="A0AAD1UMG3"/>
<sequence length="120" mass="13387">METWTIDHQTNSDTQTQDQTSEMESQTCFKQTIQEVIELISQINSSRAESKLDVPGTKPEVIAPKPDLVTSDIISTEENKFNKDLKLNNLNSDSEYSESTECSDESPQKGRSLDAANTLS</sequence>
<keyword evidence="3" id="KW-1185">Reference proteome</keyword>
<evidence type="ECO:0000256" key="1">
    <source>
        <dbReference type="SAM" id="MobiDB-lite"/>
    </source>
</evidence>
<feature type="compositionally biased region" description="Acidic residues" evidence="1">
    <location>
        <begin position="95"/>
        <end position="104"/>
    </location>
</feature>
<feature type="region of interest" description="Disordered" evidence="1">
    <location>
        <begin position="85"/>
        <end position="120"/>
    </location>
</feature>
<proteinExistence type="predicted"/>
<reference evidence="2" key="1">
    <citation type="submission" date="2023-07" db="EMBL/GenBank/DDBJ databases">
        <authorList>
            <consortium name="AG Swart"/>
            <person name="Singh M."/>
            <person name="Singh A."/>
            <person name="Seah K."/>
            <person name="Emmerich C."/>
        </authorList>
    </citation>
    <scope>NUCLEOTIDE SEQUENCE</scope>
    <source>
        <strain evidence="2">DP1</strain>
    </source>
</reference>
<feature type="compositionally biased region" description="Low complexity" evidence="1">
    <location>
        <begin position="9"/>
        <end position="26"/>
    </location>
</feature>
<dbReference type="EMBL" id="CAMPGE010010774">
    <property type="protein sequence ID" value="CAI2369620.1"/>
    <property type="molecule type" value="Genomic_DNA"/>
</dbReference>
<evidence type="ECO:0000313" key="3">
    <source>
        <dbReference type="Proteomes" id="UP001295684"/>
    </source>
</evidence>
<accession>A0AAD1UMG3</accession>
<feature type="region of interest" description="Disordered" evidence="1">
    <location>
        <begin position="1"/>
        <end position="26"/>
    </location>
</feature>
<protein>
    <submittedName>
        <fullName evidence="2">Uncharacterized protein</fullName>
    </submittedName>
</protein>
<evidence type="ECO:0000313" key="2">
    <source>
        <dbReference type="EMBL" id="CAI2369620.1"/>
    </source>
</evidence>
<comment type="caution">
    <text evidence="2">The sequence shown here is derived from an EMBL/GenBank/DDBJ whole genome shotgun (WGS) entry which is preliminary data.</text>
</comment>
<organism evidence="2 3">
    <name type="scientific">Euplotes crassus</name>
    <dbReference type="NCBI Taxonomy" id="5936"/>
    <lineage>
        <taxon>Eukaryota</taxon>
        <taxon>Sar</taxon>
        <taxon>Alveolata</taxon>
        <taxon>Ciliophora</taxon>
        <taxon>Intramacronucleata</taxon>
        <taxon>Spirotrichea</taxon>
        <taxon>Hypotrichia</taxon>
        <taxon>Euplotida</taxon>
        <taxon>Euplotidae</taxon>
        <taxon>Moneuplotes</taxon>
    </lineage>
</organism>
<dbReference type="Proteomes" id="UP001295684">
    <property type="component" value="Unassembled WGS sequence"/>
</dbReference>